<evidence type="ECO:0000256" key="2">
    <source>
        <dbReference type="ARBA" id="ARBA00022840"/>
    </source>
</evidence>
<dbReference type="OrthoDB" id="64767at2759"/>
<dbReference type="RefSeq" id="XP_024316603.1">
    <property type="nucleotide sequence ID" value="XM_024460835.1"/>
</dbReference>
<dbReference type="Gramene" id="KQJ95359">
    <property type="protein sequence ID" value="KQJ95359"/>
    <property type="gene ID" value="BRADI_3g16740v3"/>
</dbReference>
<dbReference type="Proteomes" id="UP000008810">
    <property type="component" value="Chromosome 3"/>
</dbReference>
<feature type="domain" description="Protein kinase" evidence="3">
    <location>
        <begin position="38"/>
        <end position="329"/>
    </location>
</feature>
<dbReference type="RefSeq" id="XP_010234395.1">
    <property type="nucleotide sequence ID" value="XM_010236093.3"/>
</dbReference>
<dbReference type="AlphaFoldDB" id="I1I1H9"/>
<dbReference type="EMBL" id="CM000882">
    <property type="protein sequence ID" value="KQJ95361.1"/>
    <property type="molecule type" value="Genomic_DNA"/>
</dbReference>
<evidence type="ECO:0000256" key="1">
    <source>
        <dbReference type="ARBA" id="ARBA00022741"/>
    </source>
</evidence>
<dbReference type="EMBL" id="CM000882">
    <property type="protein sequence ID" value="KQJ95359.1"/>
    <property type="molecule type" value="Genomic_DNA"/>
</dbReference>
<dbReference type="EnsemblPlants" id="KQJ95361">
    <property type="protein sequence ID" value="KQJ95361"/>
    <property type="gene ID" value="BRADI_3g16740v3"/>
</dbReference>
<keyword evidence="6" id="KW-1185">Reference proteome</keyword>
<dbReference type="Gramene" id="PNT66759">
    <property type="protein sequence ID" value="PNT66759"/>
    <property type="gene ID" value="BRADI_3g16740v3"/>
</dbReference>
<dbReference type="FunFam" id="1.10.510.10:FF:001029">
    <property type="entry name" value="Os02g0194400 protein"/>
    <property type="match status" value="1"/>
</dbReference>
<dbReference type="GO" id="GO:0004672">
    <property type="term" value="F:protein kinase activity"/>
    <property type="evidence" value="ECO:0007669"/>
    <property type="project" value="InterPro"/>
</dbReference>
<dbReference type="Gene3D" id="3.30.200.20">
    <property type="entry name" value="Phosphorylase Kinase, domain 1"/>
    <property type="match status" value="1"/>
</dbReference>
<dbReference type="FunFam" id="3.30.200.20:FF:000887">
    <property type="entry name" value="Uncharacterized protein"/>
    <property type="match status" value="1"/>
</dbReference>
<reference evidence="4 5" key="1">
    <citation type="journal article" date="2010" name="Nature">
        <title>Genome sequencing and analysis of the model grass Brachypodium distachyon.</title>
        <authorList>
            <consortium name="International Brachypodium Initiative"/>
        </authorList>
    </citation>
    <scope>NUCLEOTIDE SEQUENCE [LARGE SCALE GENOMIC DNA]</scope>
    <source>
        <strain evidence="4 5">Bd21</strain>
    </source>
</reference>
<protein>
    <recommendedName>
        <fullName evidence="3">Protein kinase domain-containing protein</fullName>
    </recommendedName>
</protein>
<dbReference type="Pfam" id="PF00069">
    <property type="entry name" value="Pkinase"/>
    <property type="match status" value="1"/>
</dbReference>
<evidence type="ECO:0000313" key="4">
    <source>
        <dbReference type="EMBL" id="PNT66759.1"/>
    </source>
</evidence>
<dbReference type="RefSeq" id="XP_024316602.1">
    <property type="nucleotide sequence ID" value="XM_024460834.1"/>
</dbReference>
<dbReference type="EMBL" id="CM000882">
    <property type="protein sequence ID" value="PNT66759.1"/>
    <property type="molecule type" value="Genomic_DNA"/>
</dbReference>
<dbReference type="PANTHER" id="PTHR27001">
    <property type="entry name" value="OS01G0253100 PROTEIN"/>
    <property type="match status" value="1"/>
</dbReference>
<dbReference type="eggNOG" id="ENOG502QQPF">
    <property type="taxonomic scope" value="Eukaryota"/>
</dbReference>
<dbReference type="InterPro" id="IPR011009">
    <property type="entry name" value="Kinase-like_dom_sf"/>
</dbReference>
<dbReference type="PANTHER" id="PTHR27001:SF538">
    <property type="entry name" value="OS02G0227500 PROTEIN"/>
    <property type="match status" value="1"/>
</dbReference>
<evidence type="ECO:0000259" key="3">
    <source>
        <dbReference type="PROSITE" id="PS50011"/>
    </source>
</evidence>
<sequence>MNLGRNSSICGCFGLNDGSDCHPRIYNEQDILNSLGDGNVMSSINGGPWRSVMYRVHLQDPSRVVVVKKLENKTASAVDASLDDRCQSEVNLLDSICHDNIISLVACILKDNFIVLVYDHNENGSLNQWLHYPELAAEGVLDWPTRLAIAIGVARGIYYLHHGRNNPIVHHNINSSSILLDRDLKPKISGFDFARVNLAEPDQPVPIWELTAGNMFGYTAPEYMTAVTSKVDVYSLGVVMLELVTGRVANEAIADGHLATWAGKHCNRLMKNVVDFSHVIDMAISVPDRVRYFKEMLAMFRLGVACTDKDPQERPPMHEVLSRLRNRGH</sequence>
<dbReference type="ExpressionAtlas" id="I1I1H9">
    <property type="expression patterns" value="baseline"/>
</dbReference>
<dbReference type="GeneID" id="100826666"/>
<dbReference type="PROSITE" id="PS50011">
    <property type="entry name" value="PROTEIN_KINASE_DOM"/>
    <property type="match status" value="1"/>
</dbReference>
<name>I1I1H9_BRADI</name>
<keyword evidence="1" id="KW-0547">Nucleotide-binding</keyword>
<reference evidence="4" key="2">
    <citation type="submission" date="2017-06" db="EMBL/GenBank/DDBJ databases">
        <title>WGS assembly of Brachypodium distachyon.</title>
        <authorList>
            <consortium name="The International Brachypodium Initiative"/>
            <person name="Lucas S."/>
            <person name="Harmon-Smith M."/>
            <person name="Lail K."/>
            <person name="Tice H."/>
            <person name="Grimwood J."/>
            <person name="Bruce D."/>
            <person name="Barry K."/>
            <person name="Shu S."/>
            <person name="Lindquist E."/>
            <person name="Wang M."/>
            <person name="Pitluck S."/>
            <person name="Vogel J.P."/>
            <person name="Garvin D.F."/>
            <person name="Mockler T.C."/>
            <person name="Schmutz J."/>
            <person name="Rokhsar D."/>
            <person name="Bevan M.W."/>
        </authorList>
    </citation>
    <scope>NUCLEOTIDE SEQUENCE</scope>
    <source>
        <strain evidence="4">Bd21</strain>
    </source>
</reference>
<dbReference type="Gene3D" id="1.10.510.10">
    <property type="entry name" value="Transferase(Phosphotransferase) domain 1"/>
    <property type="match status" value="1"/>
</dbReference>
<dbReference type="Gramene" id="KQJ95361">
    <property type="protein sequence ID" value="KQJ95361"/>
    <property type="gene ID" value="BRADI_3g16740v3"/>
</dbReference>
<keyword evidence="2" id="KW-0067">ATP-binding</keyword>
<gene>
    <name evidence="5" type="primary">LOC100826666</name>
    <name evidence="4" type="ORF">BRADI_3g16740v3</name>
</gene>
<accession>I1I1H9</accession>
<dbReference type="HOGENOM" id="CLU_000288_21_4_1"/>
<dbReference type="EnsemblPlants" id="PNT66759">
    <property type="protein sequence ID" value="PNT66759"/>
    <property type="gene ID" value="BRADI_3g16740v3"/>
</dbReference>
<dbReference type="InterPro" id="IPR000719">
    <property type="entry name" value="Prot_kinase_dom"/>
</dbReference>
<dbReference type="GO" id="GO:0005524">
    <property type="term" value="F:ATP binding"/>
    <property type="evidence" value="ECO:0007669"/>
    <property type="project" value="UniProtKB-KW"/>
</dbReference>
<proteinExistence type="predicted"/>
<reference evidence="5" key="3">
    <citation type="submission" date="2018-08" db="UniProtKB">
        <authorList>
            <consortium name="EnsemblPlants"/>
        </authorList>
    </citation>
    <scope>IDENTIFICATION</scope>
    <source>
        <strain evidence="5">cv. Bd21</strain>
    </source>
</reference>
<evidence type="ECO:0000313" key="6">
    <source>
        <dbReference type="Proteomes" id="UP000008810"/>
    </source>
</evidence>
<dbReference type="EnsemblPlants" id="KQJ95359">
    <property type="protein sequence ID" value="KQJ95359"/>
    <property type="gene ID" value="BRADI_3g16740v3"/>
</dbReference>
<evidence type="ECO:0000313" key="5">
    <source>
        <dbReference type="EnsemblPlants" id="KQJ95359"/>
    </source>
</evidence>
<dbReference type="SUPFAM" id="SSF56112">
    <property type="entry name" value="Protein kinase-like (PK-like)"/>
    <property type="match status" value="1"/>
</dbReference>
<dbReference type="RefSeq" id="XP_010234394.1">
    <property type="nucleotide sequence ID" value="XM_010236092.3"/>
</dbReference>
<organism evidence="4">
    <name type="scientific">Brachypodium distachyon</name>
    <name type="common">Purple false brome</name>
    <name type="synonym">Trachynia distachya</name>
    <dbReference type="NCBI Taxonomy" id="15368"/>
    <lineage>
        <taxon>Eukaryota</taxon>
        <taxon>Viridiplantae</taxon>
        <taxon>Streptophyta</taxon>
        <taxon>Embryophyta</taxon>
        <taxon>Tracheophyta</taxon>
        <taxon>Spermatophyta</taxon>
        <taxon>Magnoliopsida</taxon>
        <taxon>Liliopsida</taxon>
        <taxon>Poales</taxon>
        <taxon>Poaceae</taxon>
        <taxon>BOP clade</taxon>
        <taxon>Pooideae</taxon>
        <taxon>Stipodae</taxon>
        <taxon>Brachypodieae</taxon>
        <taxon>Brachypodium</taxon>
    </lineage>
</organism>